<dbReference type="EMBL" id="MHIF01000005">
    <property type="protein sequence ID" value="OGY49096.1"/>
    <property type="molecule type" value="Genomic_DNA"/>
</dbReference>
<comment type="caution">
    <text evidence="2">The sequence shown here is derived from an EMBL/GenBank/DDBJ whole genome shotgun (WGS) entry which is preliminary data.</text>
</comment>
<gene>
    <name evidence="2" type="ORF">A2663_04880</name>
</gene>
<dbReference type="SUPFAM" id="SSF47781">
    <property type="entry name" value="RuvA domain 2-like"/>
    <property type="match status" value="1"/>
</dbReference>
<proteinExistence type="predicted"/>
<accession>A0A1G1YBA2</accession>
<evidence type="ECO:0000313" key="3">
    <source>
        <dbReference type="Proteomes" id="UP000178432"/>
    </source>
</evidence>
<sequence>MLIKDMPKADRLREKLKKYGQERLNNSELLAILLGTGCKGLNVLALSRKILLKFGHDGLAKADLKELKTAFGLGLAKAREIAACFELGRGLLTNSWRFGKLTIWPN</sequence>
<name>A0A1G1YBA2_9BACT</name>
<evidence type="ECO:0000313" key="2">
    <source>
        <dbReference type="EMBL" id="OGY49096.1"/>
    </source>
</evidence>
<reference evidence="2 3" key="1">
    <citation type="journal article" date="2016" name="Nat. Commun.">
        <title>Thousands of microbial genomes shed light on interconnected biogeochemical processes in an aquifer system.</title>
        <authorList>
            <person name="Anantharaman K."/>
            <person name="Brown C.T."/>
            <person name="Hug L.A."/>
            <person name="Sharon I."/>
            <person name="Castelle C.J."/>
            <person name="Probst A.J."/>
            <person name="Thomas B.C."/>
            <person name="Singh A."/>
            <person name="Wilkins M.J."/>
            <person name="Karaoz U."/>
            <person name="Brodie E.L."/>
            <person name="Williams K.H."/>
            <person name="Hubbard S.S."/>
            <person name="Banfield J.F."/>
        </authorList>
    </citation>
    <scope>NUCLEOTIDE SEQUENCE [LARGE SCALE GENOMIC DNA]</scope>
</reference>
<dbReference type="Pfam" id="PF20582">
    <property type="entry name" value="UPF0758_N"/>
    <property type="match status" value="1"/>
</dbReference>
<dbReference type="InterPro" id="IPR001405">
    <property type="entry name" value="UPF0758"/>
</dbReference>
<protein>
    <recommendedName>
        <fullName evidence="1">UPF0758 domain-containing protein</fullName>
    </recommendedName>
</protein>
<dbReference type="InterPro" id="IPR010994">
    <property type="entry name" value="RuvA_2-like"/>
</dbReference>
<dbReference type="InterPro" id="IPR046778">
    <property type="entry name" value="UPF0758_N"/>
</dbReference>
<dbReference type="AlphaFoldDB" id="A0A1G1YBA2"/>
<dbReference type="PANTHER" id="PTHR30471:SF3">
    <property type="entry name" value="UPF0758 PROTEIN YEES-RELATED"/>
    <property type="match status" value="1"/>
</dbReference>
<organism evidence="2 3">
    <name type="scientific">Candidatus Buchananbacteria bacterium RIFCSPHIGHO2_01_FULL_46_12</name>
    <dbReference type="NCBI Taxonomy" id="1797536"/>
    <lineage>
        <taxon>Bacteria</taxon>
        <taxon>Candidatus Buchananiibacteriota</taxon>
    </lineage>
</organism>
<feature type="domain" description="UPF0758" evidence="1">
    <location>
        <begin position="3"/>
        <end position="78"/>
    </location>
</feature>
<evidence type="ECO:0000259" key="1">
    <source>
        <dbReference type="Pfam" id="PF20582"/>
    </source>
</evidence>
<dbReference type="PANTHER" id="PTHR30471">
    <property type="entry name" value="DNA REPAIR PROTEIN RADC"/>
    <property type="match status" value="1"/>
</dbReference>
<dbReference type="Proteomes" id="UP000178432">
    <property type="component" value="Unassembled WGS sequence"/>
</dbReference>